<dbReference type="EMBL" id="CADEAL010000778">
    <property type="protein sequence ID" value="CAB1425048.1"/>
    <property type="molecule type" value="Genomic_DNA"/>
</dbReference>
<organism evidence="2 3">
    <name type="scientific">Pleuronectes platessa</name>
    <name type="common">European plaice</name>
    <dbReference type="NCBI Taxonomy" id="8262"/>
    <lineage>
        <taxon>Eukaryota</taxon>
        <taxon>Metazoa</taxon>
        <taxon>Chordata</taxon>
        <taxon>Craniata</taxon>
        <taxon>Vertebrata</taxon>
        <taxon>Euteleostomi</taxon>
        <taxon>Actinopterygii</taxon>
        <taxon>Neopterygii</taxon>
        <taxon>Teleostei</taxon>
        <taxon>Neoteleostei</taxon>
        <taxon>Acanthomorphata</taxon>
        <taxon>Carangaria</taxon>
        <taxon>Pleuronectiformes</taxon>
        <taxon>Pleuronectoidei</taxon>
        <taxon>Pleuronectidae</taxon>
        <taxon>Pleuronectes</taxon>
    </lineage>
</organism>
<feature type="region of interest" description="Disordered" evidence="1">
    <location>
        <begin position="1"/>
        <end position="124"/>
    </location>
</feature>
<feature type="compositionally biased region" description="Basic residues" evidence="1">
    <location>
        <begin position="66"/>
        <end position="78"/>
    </location>
</feature>
<feature type="compositionally biased region" description="Low complexity" evidence="1">
    <location>
        <begin position="1"/>
        <end position="19"/>
    </location>
</feature>
<accession>A0A9N7U5A9</accession>
<feature type="compositionally biased region" description="Basic and acidic residues" evidence="1">
    <location>
        <begin position="92"/>
        <end position="112"/>
    </location>
</feature>
<evidence type="ECO:0000313" key="2">
    <source>
        <dbReference type="EMBL" id="CAB1425048.1"/>
    </source>
</evidence>
<evidence type="ECO:0000256" key="1">
    <source>
        <dbReference type="SAM" id="MobiDB-lite"/>
    </source>
</evidence>
<evidence type="ECO:0000313" key="3">
    <source>
        <dbReference type="Proteomes" id="UP001153269"/>
    </source>
</evidence>
<name>A0A9N7U5A9_PLEPL</name>
<feature type="compositionally biased region" description="Basic and acidic residues" evidence="1">
    <location>
        <begin position="30"/>
        <end position="65"/>
    </location>
</feature>
<sequence length="124" mass="14124">MFTYFNTSPNFNNNPGSNPEESDLCYVEGGLEKKKMALDEREDSRTQPESSSLKRCDPIAKSDRSARRRAPVPRKVISRTRAPSWTEVSPLYHDDETQDKPGKNPSQRKREAFPMLNPKLIASP</sequence>
<reference evidence="2" key="1">
    <citation type="submission" date="2020-03" db="EMBL/GenBank/DDBJ databases">
        <authorList>
            <person name="Weist P."/>
        </authorList>
    </citation>
    <scope>NUCLEOTIDE SEQUENCE</scope>
</reference>
<comment type="caution">
    <text evidence="2">The sequence shown here is derived from an EMBL/GenBank/DDBJ whole genome shotgun (WGS) entry which is preliminary data.</text>
</comment>
<dbReference type="AlphaFoldDB" id="A0A9N7U5A9"/>
<protein>
    <submittedName>
        <fullName evidence="2">Uncharacterized protein</fullName>
    </submittedName>
</protein>
<gene>
    <name evidence="2" type="ORF">PLEPLA_LOCUS12978</name>
</gene>
<keyword evidence="3" id="KW-1185">Reference proteome</keyword>
<dbReference type="Proteomes" id="UP001153269">
    <property type="component" value="Unassembled WGS sequence"/>
</dbReference>
<proteinExistence type="predicted"/>